<dbReference type="InterPro" id="IPR011009">
    <property type="entry name" value="Kinase-like_dom_sf"/>
</dbReference>
<sequence length="389" mass="44612">MSDPPSSSIINLPNIEEKNNNNKSGDLVINTHTPGLEKNSITSDLLTNFKQYDDILTLYSTNVLYYRVVNPDGKIAILFIHGGPGDTHAVFSNIELDNRSYKFILYDQCGCGKSRTGRKIINLPVSELVDQIEELRKHLNIQSWLLLGYSYGAYIALNYNKIYRKHVTGIIMVAPWFGSDKMFCSYFKIGNLVCKDYLQQFIRLLKKYYGNFNHKSAKTIALIFKRCMNSCSLPEKLEIAQAWTRLQYFLIKGESPGNVHFDLNEDDLSIILQQIQNLSKSFPLNKSQLEELHHKTTKIWVIQGHPCDGVCFLKLLPKCCQSHIIKLHQTYKDEKYLYLLLEYFNGGELYEKIPPEVILNKNNDQKSDVFAFGCVMYQVATGFPPFVGS</sequence>
<dbReference type="RefSeq" id="XP_027202183.1">
    <property type="nucleotide sequence ID" value="XM_027346382.1"/>
</dbReference>
<dbReference type="InParanoid" id="A0A6P6Y9Q2"/>
<evidence type="ECO:0000256" key="7">
    <source>
        <dbReference type="ARBA" id="ARBA00022670"/>
    </source>
</evidence>
<comment type="similarity">
    <text evidence="3">Belongs to the peptidase S33 family.</text>
</comment>
<evidence type="ECO:0000256" key="6">
    <source>
        <dbReference type="ARBA" id="ARBA00022490"/>
    </source>
</evidence>
<proteinExistence type="inferred from homology"/>
<name>A0A6P6Y9Q2_DERPT</name>
<dbReference type="InterPro" id="IPR002410">
    <property type="entry name" value="Peptidase_S33"/>
</dbReference>
<evidence type="ECO:0000313" key="11">
    <source>
        <dbReference type="Proteomes" id="UP000515146"/>
    </source>
</evidence>
<dbReference type="InterPro" id="IPR000073">
    <property type="entry name" value="AB_hydrolase_1"/>
</dbReference>
<evidence type="ECO:0000256" key="4">
    <source>
        <dbReference type="ARBA" id="ARBA00012568"/>
    </source>
</evidence>
<dbReference type="InterPro" id="IPR005944">
    <property type="entry name" value="Pro_iminopeptidase"/>
</dbReference>
<keyword evidence="8" id="KW-0378">Hydrolase</keyword>
<organism evidence="11 12">
    <name type="scientific">Dermatophagoides pteronyssinus</name>
    <name type="common">European house dust mite</name>
    <dbReference type="NCBI Taxonomy" id="6956"/>
    <lineage>
        <taxon>Eukaryota</taxon>
        <taxon>Metazoa</taxon>
        <taxon>Ecdysozoa</taxon>
        <taxon>Arthropoda</taxon>
        <taxon>Chelicerata</taxon>
        <taxon>Arachnida</taxon>
        <taxon>Acari</taxon>
        <taxon>Acariformes</taxon>
        <taxon>Sarcoptiformes</taxon>
        <taxon>Astigmata</taxon>
        <taxon>Psoroptidia</taxon>
        <taxon>Analgoidea</taxon>
        <taxon>Pyroglyphidae</taxon>
        <taxon>Dermatophagoidinae</taxon>
        <taxon>Dermatophagoides</taxon>
    </lineage>
</organism>
<dbReference type="Gene3D" id="3.30.200.20">
    <property type="entry name" value="Phosphorylase Kinase, domain 1"/>
    <property type="match status" value="1"/>
</dbReference>
<dbReference type="Gene3D" id="3.40.50.1820">
    <property type="entry name" value="alpha/beta hydrolase"/>
    <property type="match status" value="1"/>
</dbReference>
<dbReference type="SUPFAM" id="SSF53474">
    <property type="entry name" value="alpha/beta-Hydrolases"/>
    <property type="match status" value="1"/>
</dbReference>
<dbReference type="GO" id="GO:0005737">
    <property type="term" value="C:cytoplasm"/>
    <property type="evidence" value="ECO:0007669"/>
    <property type="project" value="UniProtKB-SubCell"/>
</dbReference>
<dbReference type="GO" id="GO:0006508">
    <property type="term" value="P:proteolysis"/>
    <property type="evidence" value="ECO:0007669"/>
    <property type="project" value="UniProtKB-KW"/>
</dbReference>
<reference evidence="12" key="1">
    <citation type="submission" date="2025-08" db="UniProtKB">
        <authorList>
            <consortium name="RefSeq"/>
        </authorList>
    </citation>
    <scope>IDENTIFICATION</scope>
    <source>
        <strain evidence="12">Airmid</strain>
    </source>
</reference>
<dbReference type="PANTHER" id="PTHR43722:SF1">
    <property type="entry name" value="PROLINE IMINOPEPTIDASE"/>
    <property type="match status" value="1"/>
</dbReference>
<keyword evidence="5" id="KW-0031">Aminopeptidase</keyword>
<dbReference type="EC" id="3.4.11.5" evidence="4"/>
<comment type="subcellular location">
    <subcellularLocation>
        <location evidence="2">Cytoplasm</location>
    </subcellularLocation>
</comment>
<dbReference type="Pfam" id="PF00561">
    <property type="entry name" value="Abhydrolase_1"/>
    <property type="match status" value="1"/>
</dbReference>
<evidence type="ECO:0000256" key="9">
    <source>
        <dbReference type="ARBA" id="ARBA00029605"/>
    </source>
</evidence>
<keyword evidence="6" id="KW-0963">Cytoplasm</keyword>
<dbReference type="AlphaFoldDB" id="A0A6P6Y9Q2"/>
<accession>A0A6P6Y9Q2</accession>
<comment type="catalytic activity">
    <reaction evidence="1">
        <text>Release of N-terminal proline from a peptide.</text>
        <dbReference type="EC" id="3.4.11.5"/>
    </reaction>
</comment>
<feature type="domain" description="AB hydrolase-1" evidence="10">
    <location>
        <begin position="76"/>
        <end position="216"/>
    </location>
</feature>
<protein>
    <recommendedName>
        <fullName evidence="4">prolyl aminopeptidase</fullName>
        <ecNumber evidence="4">3.4.11.5</ecNumber>
    </recommendedName>
    <alternativeName>
        <fullName evidence="9">Prolyl aminopeptidase</fullName>
    </alternativeName>
</protein>
<dbReference type="PANTHER" id="PTHR43722">
    <property type="entry name" value="PROLINE IMINOPEPTIDASE"/>
    <property type="match status" value="1"/>
</dbReference>
<evidence type="ECO:0000256" key="2">
    <source>
        <dbReference type="ARBA" id="ARBA00004496"/>
    </source>
</evidence>
<dbReference type="GO" id="GO:0004177">
    <property type="term" value="F:aminopeptidase activity"/>
    <property type="evidence" value="ECO:0007669"/>
    <property type="project" value="UniProtKB-KW"/>
</dbReference>
<evidence type="ECO:0000256" key="8">
    <source>
        <dbReference type="ARBA" id="ARBA00022801"/>
    </source>
</evidence>
<dbReference type="OrthoDB" id="6726831at2759"/>
<evidence type="ECO:0000256" key="5">
    <source>
        <dbReference type="ARBA" id="ARBA00022438"/>
    </source>
</evidence>
<dbReference type="Proteomes" id="UP000515146">
    <property type="component" value="Unplaced"/>
</dbReference>
<dbReference type="InterPro" id="IPR029058">
    <property type="entry name" value="AB_hydrolase_fold"/>
</dbReference>
<keyword evidence="11" id="KW-1185">Reference proteome</keyword>
<dbReference type="PRINTS" id="PR00793">
    <property type="entry name" value="PROAMNOPTASE"/>
</dbReference>
<evidence type="ECO:0000256" key="1">
    <source>
        <dbReference type="ARBA" id="ARBA00001585"/>
    </source>
</evidence>
<keyword evidence="7" id="KW-0645">Protease</keyword>
<evidence type="ECO:0000259" key="10">
    <source>
        <dbReference type="Pfam" id="PF00561"/>
    </source>
</evidence>
<gene>
    <name evidence="12" type="primary">LOC113796143</name>
</gene>
<dbReference type="SUPFAM" id="SSF56112">
    <property type="entry name" value="Protein kinase-like (PK-like)"/>
    <property type="match status" value="1"/>
</dbReference>
<evidence type="ECO:0000313" key="12">
    <source>
        <dbReference type="RefSeq" id="XP_027202183.1"/>
    </source>
</evidence>
<dbReference type="KEGG" id="dpte:113796143"/>
<evidence type="ECO:0000256" key="3">
    <source>
        <dbReference type="ARBA" id="ARBA00010088"/>
    </source>
</evidence>
<dbReference type="Gene3D" id="1.10.510.10">
    <property type="entry name" value="Transferase(Phosphotransferase) domain 1"/>
    <property type="match status" value="1"/>
</dbReference>